<dbReference type="GO" id="GO:0043169">
    <property type="term" value="F:cation binding"/>
    <property type="evidence" value="ECO:0007669"/>
    <property type="project" value="InterPro"/>
</dbReference>
<dbReference type="GO" id="GO:0005975">
    <property type="term" value="P:carbohydrate metabolic process"/>
    <property type="evidence" value="ECO:0007669"/>
    <property type="project" value="InterPro"/>
</dbReference>
<organism evidence="2 3">
    <name type="scientific">Plastoroseomonas arctica</name>
    <dbReference type="NCBI Taxonomy" id="1509237"/>
    <lineage>
        <taxon>Bacteria</taxon>
        <taxon>Pseudomonadati</taxon>
        <taxon>Pseudomonadota</taxon>
        <taxon>Alphaproteobacteria</taxon>
        <taxon>Acetobacterales</taxon>
        <taxon>Acetobacteraceae</taxon>
        <taxon>Plastoroseomonas</taxon>
    </lineage>
</organism>
<gene>
    <name evidence="2" type="ORF">GXW79_10115</name>
</gene>
<reference evidence="2" key="2">
    <citation type="journal article" date="2021" name="Syst. Appl. Microbiol.">
        <title>Roseomonas hellenica sp. nov., isolated from roots of wild-growing Alkanna tinctoria.</title>
        <authorList>
            <person name="Rat A."/>
            <person name="Naranjo H.D."/>
            <person name="Lebbe L."/>
            <person name="Cnockaert M."/>
            <person name="Krigas N."/>
            <person name="Grigoriadou K."/>
            <person name="Maloupa E."/>
            <person name="Willems A."/>
        </authorList>
    </citation>
    <scope>NUCLEOTIDE SEQUENCE</scope>
    <source>
        <strain evidence="2">LMG 28251</strain>
    </source>
</reference>
<dbReference type="GO" id="GO:0003824">
    <property type="term" value="F:catalytic activity"/>
    <property type="evidence" value="ECO:0007669"/>
    <property type="project" value="InterPro"/>
</dbReference>
<dbReference type="Gene3D" id="2.60.40.1180">
    <property type="entry name" value="Golgi alpha-mannosidase II"/>
    <property type="match status" value="1"/>
</dbReference>
<name>A0AAF1KP60_9PROT</name>
<evidence type="ECO:0000259" key="1">
    <source>
        <dbReference type="Pfam" id="PF02806"/>
    </source>
</evidence>
<dbReference type="Proteomes" id="UP001196068">
    <property type="component" value="Unassembled WGS sequence"/>
</dbReference>
<evidence type="ECO:0000313" key="3">
    <source>
        <dbReference type="Proteomes" id="UP001196068"/>
    </source>
</evidence>
<reference evidence="2" key="1">
    <citation type="submission" date="2020-01" db="EMBL/GenBank/DDBJ databases">
        <authorList>
            <person name="Rat A."/>
        </authorList>
    </citation>
    <scope>NUCLEOTIDE SEQUENCE</scope>
    <source>
        <strain evidence="2">LMG 28251</strain>
    </source>
</reference>
<comment type="caution">
    <text evidence="2">The sequence shown here is derived from an EMBL/GenBank/DDBJ whole genome shotgun (WGS) entry which is preliminary data.</text>
</comment>
<dbReference type="AlphaFoldDB" id="A0AAF1KP60"/>
<dbReference type="Pfam" id="PF02806">
    <property type="entry name" value="Alpha-amylase_C"/>
    <property type="match status" value="1"/>
</dbReference>
<evidence type="ECO:0000313" key="2">
    <source>
        <dbReference type="EMBL" id="MBR0655438.1"/>
    </source>
</evidence>
<feature type="domain" description="Alpha-amylase/branching enzyme C-terminal all beta" evidence="1">
    <location>
        <begin position="4"/>
        <end position="50"/>
    </location>
</feature>
<proteinExistence type="predicted"/>
<sequence>MRRAVLNTDATAFGGSGLGNMGQVVAADEPALGQPASARVFLPPLATLYLIPGQWNAPQRAVGESEMRQDV</sequence>
<dbReference type="RefSeq" id="WP_211874391.1">
    <property type="nucleotide sequence ID" value="NZ_JAAEDH010000010.1"/>
</dbReference>
<dbReference type="SUPFAM" id="SSF51011">
    <property type="entry name" value="Glycosyl hydrolase domain"/>
    <property type="match status" value="1"/>
</dbReference>
<dbReference type="InterPro" id="IPR013780">
    <property type="entry name" value="Glyco_hydro_b"/>
</dbReference>
<dbReference type="InterPro" id="IPR006048">
    <property type="entry name" value="A-amylase/branching_C"/>
</dbReference>
<protein>
    <recommendedName>
        <fullName evidence="1">Alpha-amylase/branching enzyme C-terminal all beta domain-containing protein</fullName>
    </recommendedName>
</protein>
<accession>A0AAF1KP60</accession>
<dbReference type="EMBL" id="JAAEDH010000010">
    <property type="protein sequence ID" value="MBR0655438.1"/>
    <property type="molecule type" value="Genomic_DNA"/>
</dbReference>
<keyword evidence="3" id="KW-1185">Reference proteome</keyword>